<accession>A0ACC0UH71</accession>
<gene>
    <name evidence="1" type="ORF">F5148DRAFT_1281149</name>
</gene>
<protein>
    <submittedName>
        <fullName evidence="1">Uncharacterized protein</fullName>
    </submittedName>
</protein>
<dbReference type="EMBL" id="JAGFNK010000027">
    <property type="protein sequence ID" value="KAI9511085.1"/>
    <property type="molecule type" value="Genomic_DNA"/>
</dbReference>
<evidence type="ECO:0000313" key="1">
    <source>
        <dbReference type="EMBL" id="KAI9511085.1"/>
    </source>
</evidence>
<proteinExistence type="predicted"/>
<evidence type="ECO:0000313" key="2">
    <source>
        <dbReference type="Proteomes" id="UP001207468"/>
    </source>
</evidence>
<dbReference type="Proteomes" id="UP001207468">
    <property type="component" value="Unassembled WGS sequence"/>
</dbReference>
<keyword evidence="2" id="KW-1185">Reference proteome</keyword>
<comment type="caution">
    <text evidence="1">The sequence shown here is derived from an EMBL/GenBank/DDBJ whole genome shotgun (WGS) entry which is preliminary data.</text>
</comment>
<organism evidence="1 2">
    <name type="scientific">Russula earlei</name>
    <dbReference type="NCBI Taxonomy" id="71964"/>
    <lineage>
        <taxon>Eukaryota</taxon>
        <taxon>Fungi</taxon>
        <taxon>Dikarya</taxon>
        <taxon>Basidiomycota</taxon>
        <taxon>Agaricomycotina</taxon>
        <taxon>Agaricomycetes</taxon>
        <taxon>Russulales</taxon>
        <taxon>Russulaceae</taxon>
        <taxon>Russula</taxon>
    </lineage>
</organism>
<sequence length="435" mass="45653">MATLPVPATASKEKGNAAFKAGDYAAAVGHYTAAALADPSDPTFFLNRAAAYLKLSKNEDAERDCTAVLSLSNKNVKALFRRAQARVALQKLGDAHNDLQKALRVEPNNEAVKAELARVDDLIVSKKGRTRSAPLDVSAPPPPSPSSLPVLSALPNPRRVPVTINDDGPSSPSTSITTAQHTDDLLSPISSRALSTSSMPPDRQTASATPAPAMQKPKAASFVEAKHAREAKSAGRVGGGIFRMSGNDTVIKTREVLAPAVADPPKHPVPAPAPAPTLVASTLTPTAAARTTPAIPRTLFDFTRAWDRIPSSDTAARWALLNTSLPASLPALFGASLEPALLASFIPVFASVSAPAAPGQHENAPHDADAVRAREFMCALTQVPRFRTVAQFLSRAERSAARAVWETVVQGSGSADAEDARELADAARIWGFADT</sequence>
<reference evidence="1" key="1">
    <citation type="submission" date="2021-03" db="EMBL/GenBank/DDBJ databases">
        <title>Evolutionary priming and transition to the ectomycorrhizal habit in an iconic lineage of mushroom-forming fungi: is preadaptation a requirement?</title>
        <authorList>
            <consortium name="DOE Joint Genome Institute"/>
            <person name="Looney B.P."/>
            <person name="Miyauchi S."/>
            <person name="Morin E."/>
            <person name="Drula E."/>
            <person name="Courty P.E."/>
            <person name="Chicoki N."/>
            <person name="Fauchery L."/>
            <person name="Kohler A."/>
            <person name="Kuo A."/>
            <person name="LaButti K."/>
            <person name="Pangilinan J."/>
            <person name="Lipzen A."/>
            <person name="Riley R."/>
            <person name="Andreopoulos W."/>
            <person name="He G."/>
            <person name="Johnson J."/>
            <person name="Barry K.W."/>
            <person name="Grigoriev I.V."/>
            <person name="Nagy L."/>
            <person name="Hibbett D."/>
            <person name="Henrissat B."/>
            <person name="Matheny P.B."/>
            <person name="Labbe J."/>
            <person name="Martin A.F."/>
        </authorList>
    </citation>
    <scope>NUCLEOTIDE SEQUENCE</scope>
    <source>
        <strain evidence="1">BPL698</strain>
    </source>
</reference>
<name>A0ACC0UH71_9AGAM</name>